<dbReference type="GO" id="GO:0004190">
    <property type="term" value="F:aspartic-type endopeptidase activity"/>
    <property type="evidence" value="ECO:0007669"/>
    <property type="project" value="InterPro"/>
</dbReference>
<keyword evidence="5" id="KW-1185">Reference proteome</keyword>
<dbReference type="InterPro" id="IPR021109">
    <property type="entry name" value="Peptidase_aspartic_dom_sf"/>
</dbReference>
<comment type="similarity">
    <text evidence="1">Belongs to the peptidase A1 family.</text>
</comment>
<reference evidence="4" key="1">
    <citation type="journal article" date="2023" name="Plant J.">
        <title>The genome of the king protea, Protea cynaroides.</title>
        <authorList>
            <person name="Chang J."/>
            <person name="Duong T.A."/>
            <person name="Schoeman C."/>
            <person name="Ma X."/>
            <person name="Roodt D."/>
            <person name="Barker N."/>
            <person name="Li Z."/>
            <person name="Van de Peer Y."/>
            <person name="Mizrachi E."/>
        </authorList>
    </citation>
    <scope>NUCLEOTIDE SEQUENCE</scope>
    <source>
        <tissue evidence="4">Young leaves</tissue>
    </source>
</reference>
<dbReference type="EMBL" id="JAMYWD010000002">
    <property type="protein sequence ID" value="KAJ4978872.1"/>
    <property type="molecule type" value="Genomic_DNA"/>
</dbReference>
<keyword evidence="2" id="KW-0732">Signal</keyword>
<feature type="domain" description="Xylanase inhibitor N-terminal" evidence="3">
    <location>
        <begin position="48"/>
        <end position="149"/>
    </location>
</feature>
<gene>
    <name evidence="4" type="ORF">NE237_009652</name>
</gene>
<dbReference type="Pfam" id="PF14543">
    <property type="entry name" value="TAXi_N"/>
    <property type="match status" value="1"/>
</dbReference>
<dbReference type="Proteomes" id="UP001141806">
    <property type="component" value="Unassembled WGS sequence"/>
</dbReference>
<protein>
    <recommendedName>
        <fullName evidence="3">Xylanase inhibitor N-terminal domain-containing protein</fullName>
    </recommendedName>
</protein>
<proteinExistence type="inferred from homology"/>
<evidence type="ECO:0000256" key="1">
    <source>
        <dbReference type="ARBA" id="ARBA00007447"/>
    </source>
</evidence>
<feature type="chain" id="PRO_5040230591" description="Xylanase inhibitor N-terminal domain-containing protein" evidence="2">
    <location>
        <begin position="26"/>
        <end position="160"/>
    </location>
</feature>
<organism evidence="4 5">
    <name type="scientific">Protea cynaroides</name>
    <dbReference type="NCBI Taxonomy" id="273540"/>
    <lineage>
        <taxon>Eukaryota</taxon>
        <taxon>Viridiplantae</taxon>
        <taxon>Streptophyta</taxon>
        <taxon>Embryophyta</taxon>
        <taxon>Tracheophyta</taxon>
        <taxon>Spermatophyta</taxon>
        <taxon>Magnoliopsida</taxon>
        <taxon>Proteales</taxon>
        <taxon>Proteaceae</taxon>
        <taxon>Protea</taxon>
    </lineage>
</organism>
<dbReference type="GO" id="GO:0006508">
    <property type="term" value="P:proteolysis"/>
    <property type="evidence" value="ECO:0007669"/>
    <property type="project" value="InterPro"/>
</dbReference>
<evidence type="ECO:0000256" key="2">
    <source>
        <dbReference type="SAM" id="SignalP"/>
    </source>
</evidence>
<accession>A0A9Q0KY49</accession>
<evidence type="ECO:0000313" key="4">
    <source>
        <dbReference type="EMBL" id="KAJ4978872.1"/>
    </source>
</evidence>
<name>A0A9Q0KY49_9MAGN</name>
<feature type="signal peptide" evidence="2">
    <location>
        <begin position="1"/>
        <end position="25"/>
    </location>
</feature>
<dbReference type="InterPro" id="IPR032861">
    <property type="entry name" value="TAXi_N"/>
</dbReference>
<dbReference type="PANTHER" id="PTHR47965:SF22">
    <property type="entry name" value="EUKARYOTIC ASPARTYL PROTEASE FAMILY PROTEIN"/>
    <property type="match status" value="1"/>
</dbReference>
<dbReference type="PANTHER" id="PTHR47965">
    <property type="entry name" value="ASPARTYL PROTEASE-RELATED"/>
    <property type="match status" value="1"/>
</dbReference>
<dbReference type="Gene3D" id="2.40.70.10">
    <property type="entry name" value="Acid Proteases"/>
    <property type="match status" value="1"/>
</dbReference>
<dbReference type="OrthoDB" id="1927375at2759"/>
<dbReference type="AlphaFoldDB" id="A0A9Q0KY49"/>
<dbReference type="SUPFAM" id="SSF50630">
    <property type="entry name" value="Acid proteases"/>
    <property type="match status" value="1"/>
</dbReference>
<comment type="caution">
    <text evidence="4">The sequence shown here is derived from an EMBL/GenBank/DDBJ whole genome shotgun (WGS) entry which is preliminary data.</text>
</comment>
<dbReference type="InterPro" id="IPR001461">
    <property type="entry name" value="Aspartic_peptidase_A1"/>
</dbReference>
<evidence type="ECO:0000259" key="3">
    <source>
        <dbReference type="Pfam" id="PF14543"/>
    </source>
</evidence>
<sequence length="160" mass="17590">MAASSLLLSFLFFTLFLLPLPTSQGRATSKTYSGYVLPVTKDAKTLQFMTTIKTRTPLVSVKLVVHMGGIYSWVYCDQTTVSSSFRPIPCNSTECKLAKGYDCHGSCSMLACGKKSWCRVIDGNYILSTALSEDVIALRSTYENGSRLGPLAFVNRFTIL</sequence>
<evidence type="ECO:0000313" key="5">
    <source>
        <dbReference type="Proteomes" id="UP001141806"/>
    </source>
</evidence>